<name>A0A2M6WTY7_9BACT</name>
<accession>A0A2M6WTY7</accession>
<evidence type="ECO:0000313" key="2">
    <source>
        <dbReference type="EMBL" id="PIT96186.1"/>
    </source>
</evidence>
<evidence type="ECO:0000259" key="1">
    <source>
        <dbReference type="Pfam" id="PF13524"/>
    </source>
</evidence>
<gene>
    <name evidence="2" type="ORF">COT94_01830</name>
</gene>
<protein>
    <recommendedName>
        <fullName evidence="1">Spore protein YkvP/CgeB glycosyl transferase-like domain-containing protein</fullName>
    </recommendedName>
</protein>
<evidence type="ECO:0000313" key="3">
    <source>
        <dbReference type="Proteomes" id="UP000228533"/>
    </source>
</evidence>
<dbReference type="InterPro" id="IPR055259">
    <property type="entry name" value="YkvP/CgeB_Glyco_trans-like"/>
</dbReference>
<dbReference type="EMBL" id="PFAM01000012">
    <property type="protein sequence ID" value="PIT96186.1"/>
    <property type="molecule type" value="Genomic_DNA"/>
</dbReference>
<reference evidence="3" key="1">
    <citation type="submission" date="2017-09" db="EMBL/GenBank/DDBJ databases">
        <title>Depth-based differentiation of microbial function through sediment-hosted aquifers and enrichment of novel symbionts in the deep terrestrial subsurface.</title>
        <authorList>
            <person name="Probst A.J."/>
            <person name="Ladd B."/>
            <person name="Jarett J.K."/>
            <person name="Geller-Mcgrath D.E."/>
            <person name="Sieber C.M.K."/>
            <person name="Emerson J.B."/>
            <person name="Anantharaman K."/>
            <person name="Thomas B.C."/>
            <person name="Malmstrom R."/>
            <person name="Stieglmeier M."/>
            <person name="Klingl A."/>
            <person name="Woyke T."/>
            <person name="Ryan C.M."/>
            <person name="Banfield J.F."/>
        </authorList>
    </citation>
    <scope>NUCLEOTIDE SEQUENCE [LARGE SCALE GENOMIC DNA]</scope>
</reference>
<organism evidence="2 3">
    <name type="scientific">Candidatus Falkowbacteria bacterium CG10_big_fil_rev_8_21_14_0_10_37_14</name>
    <dbReference type="NCBI Taxonomy" id="1974561"/>
    <lineage>
        <taxon>Bacteria</taxon>
        <taxon>Candidatus Falkowiibacteriota</taxon>
    </lineage>
</organism>
<dbReference type="Pfam" id="PF13524">
    <property type="entry name" value="Glyco_trans_1_2"/>
    <property type="match status" value="1"/>
</dbReference>
<dbReference type="AlphaFoldDB" id="A0A2M6WTY7"/>
<feature type="domain" description="Spore protein YkvP/CgeB glycosyl transferase-like" evidence="1">
    <location>
        <begin position="257"/>
        <end position="376"/>
    </location>
</feature>
<proteinExistence type="predicted"/>
<dbReference type="Proteomes" id="UP000228533">
    <property type="component" value="Unassembled WGS sequence"/>
</dbReference>
<comment type="caution">
    <text evidence="2">The sequence shown here is derived from an EMBL/GenBank/DDBJ whole genome shotgun (WGS) entry which is preliminary data.</text>
</comment>
<sequence length="384" mass="44894">MKKYKIFLVVDGRATPKDDNRMWLKNLYEPLVALGHKVVLFDIADFENKHEVSCMSPEAKELLSNELPIYFDQANQEYEFDIFLSYLHTKQIHPDAYGQIAKQLYTINYSTNFHQFDIYKDISKHANLNLFATKIAKDGYDKLGVKSYWMPFAANEEFCASSEVKNDKVVFIGSAYGYRPYLFWRALQLGVDLNIYGVGWLKDFKSIKEKLVNKKGLLRLIVDLPSITSINRRLIKFDQYNREAIIRKINLDFPEAINNAVSDVDYFKIISEAAIVLNIQSARYNFDVLNPHVLFGTNLRDFEITARGSFLLSQHSEEMGELFNVGSEVVTYHDEFDLAEKAKYYLKHGSEREEIAKRGHERCLRDHTWKKRFDDLFFYIDKLV</sequence>